<evidence type="ECO:0000313" key="14">
    <source>
        <dbReference type="Proteomes" id="UP000429523"/>
    </source>
</evidence>
<dbReference type="InterPro" id="IPR023298">
    <property type="entry name" value="ATPase_P-typ_TM_dom_sf"/>
</dbReference>
<evidence type="ECO:0000313" key="10">
    <source>
        <dbReference type="EMBL" id="KAE9204703.1"/>
    </source>
</evidence>
<sequence length="263" mass="28344">MDDHPLLALSPVASSSGSFPLLPTDFRRLVALPDRKMPPARSPSSCSSSSISSLGTVASAIAASDFQDGEVHDFHAQLEKLGDILGVARVLRVDLEQGLSADDTDGNLARRAEWFGVNYVAPPPARGLLRLMAEAVFMDTTNLILVIDGVVAVALGMAVGGHPSTDWMEGTCVLIAVLAIAIAIVTAVGDFQKERQQESERSDNSGDSHVRKWSLVVGDIVQLEPGDVVPAYGLAFNTRELKLHTGQWNLNSSHWKMHLRWNV</sequence>
<dbReference type="Proteomes" id="UP000476176">
    <property type="component" value="Unassembled WGS sequence"/>
</dbReference>
<evidence type="ECO:0000313" key="20">
    <source>
        <dbReference type="Proteomes" id="UP000460718"/>
    </source>
</evidence>
<name>A0A6A3RV67_9STRA</name>
<dbReference type="Proteomes" id="UP000488956">
    <property type="component" value="Unassembled WGS sequence"/>
</dbReference>
<dbReference type="OrthoDB" id="116380at2759"/>
<keyword evidence="3" id="KW-0472">Membrane</keyword>
<dbReference type="EMBL" id="QXGD01000836">
    <property type="protein sequence ID" value="KAE9222885.1"/>
    <property type="molecule type" value="Genomic_DNA"/>
</dbReference>
<keyword evidence="2" id="KW-0460">Magnesium</keyword>
<comment type="subcellular location">
    <subcellularLocation>
        <location evidence="1">Endomembrane system</location>
        <topology evidence="1">Multi-pass membrane protein</topology>
    </subcellularLocation>
</comment>
<dbReference type="Proteomes" id="UP000460718">
    <property type="component" value="Unassembled WGS sequence"/>
</dbReference>
<proteinExistence type="predicted"/>
<evidence type="ECO:0000313" key="13">
    <source>
        <dbReference type="EMBL" id="KAE9304429.1"/>
    </source>
</evidence>
<dbReference type="PANTHER" id="PTHR24093">
    <property type="entry name" value="CATION TRANSPORTING ATPASE"/>
    <property type="match status" value="1"/>
</dbReference>
<feature type="transmembrane region" description="Helical" evidence="3">
    <location>
        <begin position="167"/>
        <end position="191"/>
    </location>
</feature>
<dbReference type="Gene3D" id="1.20.1110.10">
    <property type="entry name" value="Calcium-transporting ATPase, transmembrane domain"/>
    <property type="match status" value="1"/>
</dbReference>
<dbReference type="Proteomes" id="UP000441208">
    <property type="component" value="Unassembled WGS sequence"/>
</dbReference>
<dbReference type="EMBL" id="QXFZ01000795">
    <property type="protein sequence ID" value="KAE9104549.1"/>
    <property type="molecule type" value="Genomic_DNA"/>
</dbReference>
<keyword evidence="3" id="KW-0812">Transmembrane</keyword>
<dbReference type="PANTHER" id="PTHR24093:SF369">
    <property type="entry name" value="CALCIUM-TRANSPORTING ATPASE"/>
    <property type="match status" value="1"/>
</dbReference>
<evidence type="ECO:0000313" key="7">
    <source>
        <dbReference type="EMBL" id="KAE9104483.1"/>
    </source>
</evidence>
<evidence type="ECO:0000313" key="8">
    <source>
        <dbReference type="EMBL" id="KAE9104549.1"/>
    </source>
</evidence>
<accession>A0A6A3RV67</accession>
<dbReference type="Proteomes" id="UP000440732">
    <property type="component" value="Unassembled WGS sequence"/>
</dbReference>
<dbReference type="SUPFAM" id="SSF81665">
    <property type="entry name" value="Calcium ATPase, transmembrane domain M"/>
    <property type="match status" value="1"/>
</dbReference>
<dbReference type="EMBL" id="QXGC01000766">
    <property type="protein sequence ID" value="KAE9221726.1"/>
    <property type="molecule type" value="Genomic_DNA"/>
</dbReference>
<dbReference type="InterPro" id="IPR004014">
    <property type="entry name" value="ATPase_P-typ_cation-transptr_N"/>
</dbReference>
<evidence type="ECO:0000313" key="9">
    <source>
        <dbReference type="EMBL" id="KAE9142021.1"/>
    </source>
</evidence>
<evidence type="ECO:0000256" key="3">
    <source>
        <dbReference type="SAM" id="Phobius"/>
    </source>
</evidence>
<evidence type="ECO:0000313" key="15">
    <source>
        <dbReference type="Proteomes" id="UP000433483"/>
    </source>
</evidence>
<gene>
    <name evidence="13" type="ORF">PF001_g13080</name>
    <name evidence="12" type="ORF">PF002_g15119</name>
    <name evidence="11" type="ORF">PF004_g12972</name>
    <name evidence="10" type="ORF">PF005_g13693</name>
    <name evidence="9" type="ORF">PF006_g12834</name>
    <name evidence="8" type="ORF">PF007_g14011</name>
    <name evidence="5" type="ORF">PF009_g14793</name>
    <name evidence="7" type="ORF">PF010_g13365</name>
    <name evidence="6" type="ORF">PF011_g12670</name>
</gene>
<evidence type="ECO:0000313" key="5">
    <source>
        <dbReference type="EMBL" id="KAE8935247.1"/>
    </source>
</evidence>
<dbReference type="EMBL" id="QXGF01000824">
    <property type="protein sequence ID" value="KAE8935247.1"/>
    <property type="molecule type" value="Genomic_DNA"/>
</dbReference>
<organism evidence="8 19">
    <name type="scientific">Phytophthora fragariae</name>
    <dbReference type="NCBI Taxonomy" id="53985"/>
    <lineage>
        <taxon>Eukaryota</taxon>
        <taxon>Sar</taxon>
        <taxon>Stramenopiles</taxon>
        <taxon>Oomycota</taxon>
        <taxon>Peronosporomycetes</taxon>
        <taxon>Peronosporales</taxon>
        <taxon>Peronosporaceae</taxon>
        <taxon>Phytophthora</taxon>
    </lineage>
</organism>
<reference evidence="14 15" key="1">
    <citation type="submission" date="2018-08" db="EMBL/GenBank/DDBJ databases">
        <title>Genomic investigation of the strawberry pathogen Phytophthora fragariae indicates pathogenicity is determined by transcriptional variation in three key races.</title>
        <authorList>
            <person name="Adams T.M."/>
            <person name="Armitage A.D."/>
            <person name="Sobczyk M.K."/>
            <person name="Bates H.J."/>
            <person name="Dunwell J.M."/>
            <person name="Nellist C.F."/>
            <person name="Harrison R.J."/>
        </authorList>
    </citation>
    <scope>NUCLEOTIDE SEQUENCE [LARGE SCALE GENOMIC DNA]</scope>
    <source>
        <strain evidence="13 16">A4</strain>
        <strain evidence="12 17">BC-1</strain>
        <strain evidence="11 21">BC-23</strain>
        <strain evidence="10 15">NOV-27</strain>
        <strain evidence="9 18">NOV-5</strain>
        <strain evidence="8 19">NOV-71</strain>
        <strain evidence="5 14">NOV-9</strain>
        <strain evidence="7 22">ONT-3</strain>
        <strain evidence="6 20">SCRP245</strain>
    </source>
</reference>
<evidence type="ECO:0000256" key="1">
    <source>
        <dbReference type="ARBA" id="ARBA00004127"/>
    </source>
</evidence>
<comment type="caution">
    <text evidence="8">The sequence shown here is derived from an EMBL/GenBank/DDBJ whole genome shotgun (WGS) entry which is preliminary data.</text>
</comment>
<dbReference type="Proteomes" id="UP000433483">
    <property type="component" value="Unassembled WGS sequence"/>
</dbReference>
<evidence type="ECO:0000313" key="18">
    <source>
        <dbReference type="Proteomes" id="UP000440732"/>
    </source>
</evidence>
<evidence type="ECO:0000313" key="21">
    <source>
        <dbReference type="Proteomes" id="UP000476176"/>
    </source>
</evidence>
<feature type="domain" description="Cation-transporting P-type ATPase N-terminal" evidence="4">
    <location>
        <begin position="83"/>
        <end position="151"/>
    </location>
</feature>
<evidence type="ECO:0000313" key="6">
    <source>
        <dbReference type="EMBL" id="KAE9003939.1"/>
    </source>
</evidence>
<dbReference type="GO" id="GO:0012505">
    <property type="term" value="C:endomembrane system"/>
    <property type="evidence" value="ECO:0007669"/>
    <property type="project" value="UniProtKB-SubCell"/>
</dbReference>
<dbReference type="GO" id="GO:0005388">
    <property type="term" value="F:P-type calcium transporter activity"/>
    <property type="evidence" value="ECO:0007669"/>
    <property type="project" value="TreeGrafter"/>
</dbReference>
<evidence type="ECO:0000256" key="2">
    <source>
        <dbReference type="ARBA" id="ARBA00022842"/>
    </source>
</evidence>
<keyword evidence="3" id="KW-1133">Transmembrane helix</keyword>
<feature type="transmembrane region" description="Helical" evidence="3">
    <location>
        <begin position="136"/>
        <end position="161"/>
    </location>
</feature>
<dbReference type="EMBL" id="QXGE01000753">
    <property type="protein sequence ID" value="KAE9304429.1"/>
    <property type="molecule type" value="Genomic_DNA"/>
</dbReference>
<dbReference type="Pfam" id="PF00690">
    <property type="entry name" value="Cation_ATPase_N"/>
    <property type="match status" value="1"/>
</dbReference>
<dbReference type="EMBL" id="QXFW01000746">
    <property type="protein sequence ID" value="KAE9003939.1"/>
    <property type="molecule type" value="Genomic_DNA"/>
</dbReference>
<evidence type="ECO:0000313" key="11">
    <source>
        <dbReference type="EMBL" id="KAE9221726.1"/>
    </source>
</evidence>
<evidence type="ECO:0000313" key="22">
    <source>
        <dbReference type="Proteomes" id="UP000488956"/>
    </source>
</evidence>
<evidence type="ECO:0000259" key="4">
    <source>
        <dbReference type="Pfam" id="PF00690"/>
    </source>
</evidence>
<evidence type="ECO:0000313" key="17">
    <source>
        <dbReference type="Proteomes" id="UP000440367"/>
    </source>
</evidence>
<dbReference type="AlphaFoldDB" id="A0A6A3RV67"/>
<dbReference type="EMBL" id="QXGA01000738">
    <property type="protein sequence ID" value="KAE9142021.1"/>
    <property type="molecule type" value="Genomic_DNA"/>
</dbReference>
<dbReference type="Proteomes" id="UP000440367">
    <property type="component" value="Unassembled WGS sequence"/>
</dbReference>
<evidence type="ECO:0000313" key="12">
    <source>
        <dbReference type="EMBL" id="KAE9222885.1"/>
    </source>
</evidence>
<dbReference type="EMBL" id="QXGB01000771">
    <property type="protein sequence ID" value="KAE9204703.1"/>
    <property type="molecule type" value="Genomic_DNA"/>
</dbReference>
<dbReference type="Proteomes" id="UP000429523">
    <property type="component" value="Unassembled WGS sequence"/>
</dbReference>
<keyword evidence="15" id="KW-1185">Reference proteome</keyword>
<dbReference type="EMBL" id="QXFX01000781">
    <property type="protein sequence ID" value="KAE9104483.1"/>
    <property type="molecule type" value="Genomic_DNA"/>
</dbReference>
<dbReference type="Proteomes" id="UP000437068">
    <property type="component" value="Unassembled WGS sequence"/>
</dbReference>
<dbReference type="GO" id="GO:0005886">
    <property type="term" value="C:plasma membrane"/>
    <property type="evidence" value="ECO:0007669"/>
    <property type="project" value="TreeGrafter"/>
</dbReference>
<protein>
    <recommendedName>
        <fullName evidence="4">Cation-transporting P-type ATPase N-terminal domain-containing protein</fullName>
    </recommendedName>
</protein>
<dbReference type="Gene3D" id="2.70.150.10">
    <property type="entry name" value="Calcium-transporting ATPase, cytoplasmic transduction domain A"/>
    <property type="match status" value="1"/>
</dbReference>
<evidence type="ECO:0000313" key="19">
    <source>
        <dbReference type="Proteomes" id="UP000441208"/>
    </source>
</evidence>
<evidence type="ECO:0000313" key="16">
    <source>
        <dbReference type="Proteomes" id="UP000437068"/>
    </source>
</evidence>